<keyword evidence="2" id="KW-1185">Reference proteome</keyword>
<gene>
    <name evidence="1" type="ORF">SPELUC_LOCUS3343</name>
</gene>
<protein>
    <submittedName>
        <fullName evidence="1">440_t:CDS:1</fullName>
    </submittedName>
</protein>
<sequence length="812" mass="94967">EAIANKIMPDLDYKIKDFQYYTWHVTNWSNIERRITGPKFEAGGCQWRILLFPYGNKNLSKISIYLKSADSQEEYPDWHVCVQFAFILWNSKEPTEYISHYAYHRFTAQESDWGFGKFYDQNDLFTPTDDRTHPLIENDACNITALVRILEDPTGTLWSDRKYSPGYIGLKNLKAVYQLPIENDKSAKSIASALQRIFYKLNVSDSSVQTTELVKFFGWNIFLTSDVRKFIGVLRDSVEEKLKNTKADGTISKLFGGKMKTYIKCVNVDCESLHVEDYYDIQLNVKGCKTLDDSFMKFMQENLEYNAEGYGLQAAKKSTIFESFPPVLYIHLNRFEYDVQSNTIVKINDRYEFPMEIDLQKYLAPDQDKSKSHKYLLHGVLVHSGSNKHNCRYYALLRPERNHRWIKFDGIRVTPVSVKDVLEKNYGGDDSTYNNAYLLVYIRESDIYEILSSIHPENLPKHLCDEEKTSWEQRKKALTEKISYMQIWVLNEDTFKNHTGFDLANFDDKQYPLSEVFQLKFLKKDTYCDFKITIATRFGIPTNQIRFWVMITLQNKTVRPRKLITDDFLDKSMEEVKTNLSEGDDELRLFMEILKKPIAINIKKKQPARTGDMFIFLKYFNPDTQSLESLGHLHVQKNRKINTIFPILHKKKKLQSNTPLDIYEEVKPDLIEKKVPELTFSKSDMQDGDIICFQKTLTNKEIQDYVSTGRIYSVPQFYESLLMNIIVQFKSKFGYKDLIPEFSLILNKNMTYEAVANQVAVYLNTDPSRLRFTSVSGKRPKKIDINTLTDQKLVEILNFSSCLYYEILDICT</sequence>
<reference evidence="1" key="1">
    <citation type="submission" date="2021-06" db="EMBL/GenBank/DDBJ databases">
        <authorList>
            <person name="Kallberg Y."/>
            <person name="Tangrot J."/>
            <person name="Rosling A."/>
        </authorList>
    </citation>
    <scope>NUCLEOTIDE SEQUENCE</scope>
    <source>
        <strain evidence="1">28 12/20/2015</strain>
    </source>
</reference>
<comment type="caution">
    <text evidence="1">The sequence shown here is derived from an EMBL/GenBank/DDBJ whole genome shotgun (WGS) entry which is preliminary data.</text>
</comment>
<evidence type="ECO:0000313" key="1">
    <source>
        <dbReference type="EMBL" id="CAG8508074.1"/>
    </source>
</evidence>
<proteinExistence type="predicted"/>
<dbReference type="Proteomes" id="UP000789366">
    <property type="component" value="Unassembled WGS sequence"/>
</dbReference>
<organism evidence="1 2">
    <name type="scientific">Cetraspora pellucida</name>
    <dbReference type="NCBI Taxonomy" id="1433469"/>
    <lineage>
        <taxon>Eukaryota</taxon>
        <taxon>Fungi</taxon>
        <taxon>Fungi incertae sedis</taxon>
        <taxon>Mucoromycota</taxon>
        <taxon>Glomeromycotina</taxon>
        <taxon>Glomeromycetes</taxon>
        <taxon>Diversisporales</taxon>
        <taxon>Gigasporaceae</taxon>
        <taxon>Cetraspora</taxon>
    </lineage>
</organism>
<evidence type="ECO:0000313" key="2">
    <source>
        <dbReference type="Proteomes" id="UP000789366"/>
    </source>
</evidence>
<name>A0ACA9L693_9GLOM</name>
<feature type="non-terminal residue" evidence="1">
    <location>
        <position position="1"/>
    </location>
</feature>
<accession>A0ACA9L693</accession>
<dbReference type="EMBL" id="CAJVPW010002515">
    <property type="protein sequence ID" value="CAG8508074.1"/>
    <property type="molecule type" value="Genomic_DNA"/>
</dbReference>